<evidence type="ECO:0000259" key="1">
    <source>
        <dbReference type="PROSITE" id="PS51819"/>
    </source>
</evidence>
<feature type="domain" description="VOC" evidence="1">
    <location>
        <begin position="23"/>
        <end position="155"/>
    </location>
</feature>
<dbReference type="EMBL" id="JABBJJ010000430">
    <property type="protein sequence ID" value="NMO22497.1"/>
    <property type="molecule type" value="Genomic_DNA"/>
</dbReference>
<dbReference type="InterPro" id="IPR029068">
    <property type="entry name" value="Glyas_Bleomycin-R_OHBP_Dase"/>
</dbReference>
<gene>
    <name evidence="2" type="ORF">HG543_47715</name>
</gene>
<dbReference type="Pfam" id="PF00903">
    <property type="entry name" value="Glyoxalase"/>
    <property type="match status" value="1"/>
</dbReference>
<dbReference type="SUPFAM" id="SSF54593">
    <property type="entry name" value="Glyoxalase/Bleomycin resistance protein/Dihydroxybiphenyl dioxygenase"/>
    <property type="match status" value="1"/>
</dbReference>
<protein>
    <submittedName>
        <fullName evidence="2">Glyoxalase</fullName>
    </submittedName>
</protein>
<dbReference type="InterPro" id="IPR004360">
    <property type="entry name" value="Glyas_Fos-R_dOase_dom"/>
</dbReference>
<dbReference type="InterPro" id="IPR037523">
    <property type="entry name" value="VOC_core"/>
</dbReference>
<dbReference type="Gene3D" id="3.10.180.10">
    <property type="entry name" value="2,3-Dihydroxybiphenyl 1,2-Dioxygenase, domain 1"/>
    <property type="match status" value="1"/>
</dbReference>
<name>A0A848LWP1_9BACT</name>
<dbReference type="Proteomes" id="UP000518300">
    <property type="component" value="Unassembled WGS sequence"/>
</dbReference>
<organism evidence="2 3">
    <name type="scientific">Pyxidicoccus fallax</name>
    <dbReference type="NCBI Taxonomy" id="394095"/>
    <lineage>
        <taxon>Bacteria</taxon>
        <taxon>Pseudomonadati</taxon>
        <taxon>Myxococcota</taxon>
        <taxon>Myxococcia</taxon>
        <taxon>Myxococcales</taxon>
        <taxon>Cystobacterineae</taxon>
        <taxon>Myxococcaceae</taxon>
        <taxon>Pyxidicoccus</taxon>
    </lineage>
</organism>
<evidence type="ECO:0000313" key="3">
    <source>
        <dbReference type="Proteomes" id="UP000518300"/>
    </source>
</evidence>
<dbReference type="RefSeq" id="WP_169351633.1">
    <property type="nucleotide sequence ID" value="NZ_JABBJJ010000430.1"/>
</dbReference>
<accession>A0A848LWP1</accession>
<proteinExistence type="predicted"/>
<reference evidence="2 3" key="1">
    <citation type="submission" date="2020-04" db="EMBL/GenBank/DDBJ databases">
        <title>Draft genome of Pyxidicoccus fallax type strain.</title>
        <authorList>
            <person name="Whitworth D.E."/>
        </authorList>
    </citation>
    <scope>NUCLEOTIDE SEQUENCE [LARGE SCALE GENOMIC DNA]</scope>
    <source>
        <strain evidence="2 3">DSM 14698</strain>
    </source>
</reference>
<evidence type="ECO:0000313" key="2">
    <source>
        <dbReference type="EMBL" id="NMO22497.1"/>
    </source>
</evidence>
<dbReference type="PROSITE" id="PS51819">
    <property type="entry name" value="VOC"/>
    <property type="match status" value="1"/>
</dbReference>
<comment type="caution">
    <text evidence="2">The sequence shown here is derived from an EMBL/GenBank/DDBJ whole genome shotgun (WGS) entry which is preliminary data.</text>
</comment>
<sequence>MSVTTVESVRETRLAGVGRVDLKLEAVVIPVSDLDRAKQFYLGLGWRLDADFSKGNSRVLQITPPGSPCSFQFGTNLTSAAPGSAQKLYLVVSDIEAARNELMGRGVQVSEVFHFTEGPAPFGDKVRGPAPDHQSYGSYASFNDPDGNTWLLQEVTTRFPGRVDRSQISFSSARDLASALRRAAAAHGEHEKRTGKADENWPDWYARYMTAEQSGEGLPS</sequence>
<keyword evidence="3" id="KW-1185">Reference proteome</keyword>
<dbReference type="AlphaFoldDB" id="A0A848LWP1"/>